<gene>
    <name evidence="2" type="ORF">ACFR9U_03780</name>
</gene>
<reference evidence="2 3" key="1">
    <citation type="journal article" date="2019" name="Int. J. Syst. Evol. Microbiol.">
        <title>The Global Catalogue of Microorganisms (GCM) 10K type strain sequencing project: providing services to taxonomists for standard genome sequencing and annotation.</title>
        <authorList>
            <consortium name="The Broad Institute Genomics Platform"/>
            <consortium name="The Broad Institute Genome Sequencing Center for Infectious Disease"/>
            <person name="Wu L."/>
            <person name="Ma J."/>
        </authorList>
    </citation>
    <scope>NUCLEOTIDE SEQUENCE [LARGE SCALE GENOMIC DNA]</scope>
    <source>
        <strain evidence="2 3">CGMCC 1.12125</strain>
    </source>
</reference>
<protein>
    <recommendedName>
        <fullName evidence="4">DUF1761 domain-containing protein</fullName>
    </recommendedName>
</protein>
<feature type="transmembrane region" description="Helical" evidence="1">
    <location>
        <begin position="103"/>
        <end position="125"/>
    </location>
</feature>
<proteinExistence type="predicted"/>
<accession>A0ABD6C9E3</accession>
<dbReference type="RefSeq" id="WP_247376555.1">
    <property type="nucleotide sequence ID" value="NZ_JALLGV010000003.1"/>
</dbReference>
<keyword evidence="1" id="KW-0472">Membrane</keyword>
<evidence type="ECO:0000313" key="3">
    <source>
        <dbReference type="Proteomes" id="UP001597119"/>
    </source>
</evidence>
<dbReference type="Proteomes" id="UP001597119">
    <property type="component" value="Unassembled WGS sequence"/>
</dbReference>
<dbReference type="AlphaFoldDB" id="A0ABD6C9E3"/>
<dbReference type="Pfam" id="PF24285">
    <property type="entry name" value="DUF7473"/>
    <property type="match status" value="1"/>
</dbReference>
<name>A0ABD6C9E3_9EURY</name>
<keyword evidence="1" id="KW-1133">Transmembrane helix</keyword>
<comment type="caution">
    <text evidence="2">The sequence shown here is derived from an EMBL/GenBank/DDBJ whole genome shotgun (WGS) entry which is preliminary data.</text>
</comment>
<evidence type="ECO:0000313" key="2">
    <source>
        <dbReference type="EMBL" id="MFD1586090.1"/>
    </source>
</evidence>
<evidence type="ECO:0000256" key="1">
    <source>
        <dbReference type="SAM" id="Phobius"/>
    </source>
</evidence>
<dbReference type="EMBL" id="JBHUDJ010000002">
    <property type="protein sequence ID" value="MFD1586090.1"/>
    <property type="molecule type" value="Genomic_DNA"/>
</dbReference>
<feature type="transmembrane region" description="Helical" evidence="1">
    <location>
        <begin position="70"/>
        <end position="96"/>
    </location>
</feature>
<keyword evidence="1" id="KW-0812">Transmembrane</keyword>
<evidence type="ECO:0008006" key="4">
    <source>
        <dbReference type="Google" id="ProtNLM"/>
    </source>
</evidence>
<organism evidence="2 3">
    <name type="scientific">Halorientalis brevis</name>
    <dbReference type="NCBI Taxonomy" id="1126241"/>
    <lineage>
        <taxon>Archaea</taxon>
        <taxon>Methanobacteriati</taxon>
        <taxon>Methanobacteriota</taxon>
        <taxon>Stenosarchaea group</taxon>
        <taxon>Halobacteria</taxon>
        <taxon>Halobacteriales</taxon>
        <taxon>Haloarculaceae</taxon>
        <taxon>Halorientalis</taxon>
    </lineage>
</organism>
<keyword evidence="3" id="KW-1185">Reference proteome</keyword>
<feature type="transmembrane region" description="Helical" evidence="1">
    <location>
        <begin position="12"/>
        <end position="40"/>
    </location>
</feature>
<sequence length="128" mass="13484">MFPLQADVTGGGPLAIVVTFFIVAAFYAFTLHLAAVFFIGEVKSQRAAYVSPAPTIVSLLLQRYGVDSGIVSPGIGVLVTLVATFVADAIAISYVYRLRWSSAVPLAVLHFAFAAIMGIALNGIFGFV</sequence>
<dbReference type="InterPro" id="IPR055896">
    <property type="entry name" value="DUF7473"/>
</dbReference>